<reference evidence="1 2" key="1">
    <citation type="submission" date="2020-03" db="EMBL/GenBank/DDBJ databases">
        <title>Genomic Encyclopedia of Type Strains, Phase IV (KMG-IV): sequencing the most valuable type-strain genomes for metagenomic binning, comparative biology and taxonomic classification.</title>
        <authorList>
            <person name="Goeker M."/>
        </authorList>
    </citation>
    <scope>NUCLEOTIDE SEQUENCE [LARGE SCALE GENOMIC DNA]</scope>
    <source>
        <strain evidence="1 2">DSM 24233</strain>
    </source>
</reference>
<proteinExistence type="predicted"/>
<protein>
    <recommendedName>
        <fullName evidence="3">HAD family hydrolase</fullName>
    </recommendedName>
</protein>
<dbReference type="RefSeq" id="WP_167940224.1">
    <property type="nucleotide sequence ID" value="NZ_JAATJA010000001.1"/>
</dbReference>
<dbReference type="InterPro" id="IPR023214">
    <property type="entry name" value="HAD_sf"/>
</dbReference>
<name>A0A846QPK3_9BACT</name>
<evidence type="ECO:0000313" key="1">
    <source>
        <dbReference type="EMBL" id="NJB67144.1"/>
    </source>
</evidence>
<dbReference type="EMBL" id="JAATJA010000001">
    <property type="protein sequence ID" value="NJB67144.1"/>
    <property type="molecule type" value="Genomic_DNA"/>
</dbReference>
<dbReference type="InterPro" id="IPR006379">
    <property type="entry name" value="HAD-SF_hydro_IIB"/>
</dbReference>
<gene>
    <name evidence="1" type="ORF">GGQ74_000784</name>
</gene>
<dbReference type="GO" id="GO:0000287">
    <property type="term" value="F:magnesium ion binding"/>
    <property type="evidence" value="ECO:0007669"/>
    <property type="project" value="TreeGrafter"/>
</dbReference>
<dbReference type="AlphaFoldDB" id="A0A846QPK3"/>
<dbReference type="GO" id="GO:0005829">
    <property type="term" value="C:cytosol"/>
    <property type="evidence" value="ECO:0007669"/>
    <property type="project" value="TreeGrafter"/>
</dbReference>
<dbReference type="Proteomes" id="UP000580856">
    <property type="component" value="Unassembled WGS sequence"/>
</dbReference>
<dbReference type="NCBIfam" id="TIGR01484">
    <property type="entry name" value="HAD-SF-IIB"/>
    <property type="match status" value="1"/>
</dbReference>
<dbReference type="SUPFAM" id="SSF56784">
    <property type="entry name" value="HAD-like"/>
    <property type="match status" value="1"/>
</dbReference>
<dbReference type="Gene3D" id="3.40.50.1000">
    <property type="entry name" value="HAD superfamily/HAD-like"/>
    <property type="match status" value="2"/>
</dbReference>
<organism evidence="1 2">
    <name type="scientific">Desulfobaculum xiamenense</name>
    <dbReference type="NCBI Taxonomy" id="995050"/>
    <lineage>
        <taxon>Bacteria</taxon>
        <taxon>Pseudomonadati</taxon>
        <taxon>Thermodesulfobacteriota</taxon>
        <taxon>Desulfovibrionia</taxon>
        <taxon>Desulfovibrionales</taxon>
        <taxon>Desulfovibrionaceae</taxon>
        <taxon>Desulfobaculum</taxon>
    </lineage>
</organism>
<keyword evidence="2" id="KW-1185">Reference proteome</keyword>
<dbReference type="GO" id="GO:0016791">
    <property type="term" value="F:phosphatase activity"/>
    <property type="evidence" value="ECO:0007669"/>
    <property type="project" value="TreeGrafter"/>
</dbReference>
<sequence length="265" mass="29262">MRPLKDFPREARAAVRYVLTDIDDTLTNSGRLPAPAYAALEALHEAGIRVIPITGRPAGWCDHIARMWPVDGLVGENGAFYFRYDEAERKMIRRYFKTDEERTEDRHRLDLLAKKILSAVPGAAIASDQAYREADLAVDFCEDVPALPMDDVRTIARIFTESGAEAKISSIHVNGWFGGYDKLSMTRTLLAEVFGEDIDAIREQIVFSGDSPNDCPMFAFFPNAVGVANVRALAQEMEALPAWITDGEGGYGFAELAAALIDARS</sequence>
<accession>A0A846QPK3</accession>
<comment type="caution">
    <text evidence="1">The sequence shown here is derived from an EMBL/GenBank/DDBJ whole genome shotgun (WGS) entry which is preliminary data.</text>
</comment>
<evidence type="ECO:0000313" key="2">
    <source>
        <dbReference type="Proteomes" id="UP000580856"/>
    </source>
</evidence>
<evidence type="ECO:0008006" key="3">
    <source>
        <dbReference type="Google" id="ProtNLM"/>
    </source>
</evidence>
<dbReference type="InterPro" id="IPR036412">
    <property type="entry name" value="HAD-like_sf"/>
</dbReference>
<dbReference type="PANTHER" id="PTHR10000">
    <property type="entry name" value="PHOSPHOSERINE PHOSPHATASE"/>
    <property type="match status" value="1"/>
</dbReference>
<dbReference type="Pfam" id="PF08282">
    <property type="entry name" value="Hydrolase_3"/>
    <property type="match status" value="1"/>
</dbReference>
<dbReference type="PANTHER" id="PTHR10000:SF8">
    <property type="entry name" value="HAD SUPERFAMILY HYDROLASE-LIKE, TYPE 3"/>
    <property type="match status" value="1"/>
</dbReference>